<gene>
    <name evidence="2" type="ORF">DSPE1174_LOCUS16457</name>
</gene>
<evidence type="ECO:0000313" key="2">
    <source>
        <dbReference type="EMBL" id="CAD9432732.1"/>
    </source>
</evidence>
<keyword evidence="1" id="KW-1133">Transmembrane helix</keyword>
<dbReference type="Gene3D" id="3.40.50.1240">
    <property type="entry name" value="Phosphoglycerate mutase-like"/>
    <property type="match status" value="1"/>
</dbReference>
<dbReference type="CDD" id="cd07067">
    <property type="entry name" value="HP_PGM_like"/>
    <property type="match status" value="1"/>
</dbReference>
<accession>A0A7S2CQI9</accession>
<dbReference type="InterPro" id="IPR013078">
    <property type="entry name" value="His_Pase_superF_clade-1"/>
</dbReference>
<dbReference type="EMBL" id="HBGS01032109">
    <property type="protein sequence ID" value="CAD9432732.1"/>
    <property type="molecule type" value="Transcribed_RNA"/>
</dbReference>
<keyword evidence="1" id="KW-0472">Membrane</keyword>
<name>A0A7S2CQI9_9STRA</name>
<dbReference type="AlphaFoldDB" id="A0A7S2CQI9"/>
<reference evidence="2" key="1">
    <citation type="submission" date="2021-01" db="EMBL/GenBank/DDBJ databases">
        <authorList>
            <person name="Corre E."/>
            <person name="Pelletier E."/>
            <person name="Niang G."/>
            <person name="Scheremetjew M."/>
            <person name="Finn R."/>
            <person name="Kale V."/>
            <person name="Holt S."/>
            <person name="Cochrane G."/>
            <person name="Meng A."/>
            <person name="Brown T."/>
            <person name="Cohen L."/>
        </authorList>
    </citation>
    <scope>NUCLEOTIDE SEQUENCE</scope>
    <source>
        <strain evidence="2">CCMP1381</strain>
    </source>
</reference>
<feature type="transmembrane region" description="Helical" evidence="1">
    <location>
        <begin position="61"/>
        <end position="79"/>
    </location>
</feature>
<dbReference type="PANTHER" id="PTHR48100:SF33">
    <property type="entry name" value="PEPTIDASE S54 RHOMBOID DOMAIN-CONTAINING PROTEIN"/>
    <property type="match status" value="1"/>
</dbReference>
<sequence length="374" mass="42617">MEQVIQYAPSAEMILDPVREMIYFDPSSCDFKTKCYLYVGTMLMGVWAALFVHSKATRRKFVLLFYGMIVMIFTTDMSWKKKKVVKKLESVAHTKRVIFIRHGESMWNEAFNKSKNPVKFTYRVLKALLNELLVLANFDSVLFDSPLNQEGFTQSKILKRALTQSAVDDAEKDRYLKILNGDAGSSVLVSSNLRRAAQTAVVALWPRLEKSKDPVIVLPSLQEVSRNVDTLSIALPKTPIPLPGIEQELQLEDGILDAAKVLDMSENTGNKPIFGNGKQRLEAFSRWVFEREEDTIIAAGHSLWFRHYFKTFLATEGLSDLEQDAKKYKMKNCGVVAFDLTTNATKDEFRIKPGSIYVVYEGFEKKEPKKKKKV</sequence>
<dbReference type="InterPro" id="IPR029033">
    <property type="entry name" value="His_PPase_superfam"/>
</dbReference>
<dbReference type="InterPro" id="IPR050275">
    <property type="entry name" value="PGM_Phosphatase"/>
</dbReference>
<dbReference type="GO" id="GO:0005829">
    <property type="term" value="C:cytosol"/>
    <property type="evidence" value="ECO:0007669"/>
    <property type="project" value="TreeGrafter"/>
</dbReference>
<protein>
    <submittedName>
        <fullName evidence="2">Uncharacterized protein</fullName>
    </submittedName>
</protein>
<keyword evidence="1" id="KW-0812">Transmembrane</keyword>
<dbReference type="PANTHER" id="PTHR48100">
    <property type="entry name" value="BROAD-SPECIFICITY PHOSPHATASE YOR283W-RELATED"/>
    <property type="match status" value="1"/>
</dbReference>
<organism evidence="2">
    <name type="scientific">Octactis speculum</name>
    <dbReference type="NCBI Taxonomy" id="3111310"/>
    <lineage>
        <taxon>Eukaryota</taxon>
        <taxon>Sar</taxon>
        <taxon>Stramenopiles</taxon>
        <taxon>Ochrophyta</taxon>
        <taxon>Dictyochophyceae</taxon>
        <taxon>Dictyochales</taxon>
        <taxon>Dictyochaceae</taxon>
        <taxon>Octactis</taxon>
    </lineage>
</organism>
<evidence type="ECO:0000256" key="1">
    <source>
        <dbReference type="SAM" id="Phobius"/>
    </source>
</evidence>
<proteinExistence type="predicted"/>
<feature type="transmembrane region" description="Helical" evidence="1">
    <location>
        <begin position="36"/>
        <end position="54"/>
    </location>
</feature>
<dbReference type="GO" id="GO:0016791">
    <property type="term" value="F:phosphatase activity"/>
    <property type="evidence" value="ECO:0007669"/>
    <property type="project" value="TreeGrafter"/>
</dbReference>
<dbReference type="SUPFAM" id="SSF53254">
    <property type="entry name" value="Phosphoglycerate mutase-like"/>
    <property type="match status" value="1"/>
</dbReference>